<name>A0A6N9T871_9HYPH</name>
<keyword evidence="2 9" id="KW-0813">Transport</keyword>
<feature type="transmembrane region" description="Helical" evidence="9">
    <location>
        <begin position="107"/>
        <end position="129"/>
    </location>
</feature>
<keyword evidence="6 9" id="KW-1133">Transmembrane helix</keyword>
<gene>
    <name evidence="11" type="ORF">GTK09_18605</name>
</gene>
<dbReference type="PANTHER" id="PTHR35011">
    <property type="entry name" value="2,3-DIKETO-L-GULONATE TRAP TRANSPORTER SMALL PERMEASE PROTEIN YIAM"/>
    <property type="match status" value="1"/>
</dbReference>
<dbReference type="Proteomes" id="UP000469011">
    <property type="component" value="Unassembled WGS sequence"/>
</dbReference>
<dbReference type="AlphaFoldDB" id="A0A6N9T871"/>
<evidence type="ECO:0000256" key="4">
    <source>
        <dbReference type="ARBA" id="ARBA00022519"/>
    </source>
</evidence>
<organism evidence="11 12">
    <name type="scientific">Jiella pacifica</name>
    <dbReference type="NCBI Taxonomy" id="2696469"/>
    <lineage>
        <taxon>Bacteria</taxon>
        <taxon>Pseudomonadati</taxon>
        <taxon>Pseudomonadota</taxon>
        <taxon>Alphaproteobacteria</taxon>
        <taxon>Hyphomicrobiales</taxon>
        <taxon>Aurantimonadaceae</taxon>
        <taxon>Jiella</taxon>
    </lineage>
</organism>
<dbReference type="Pfam" id="PF04290">
    <property type="entry name" value="DctQ"/>
    <property type="match status" value="1"/>
</dbReference>
<dbReference type="PANTHER" id="PTHR35011:SF4">
    <property type="entry name" value="SLL1102 PROTEIN"/>
    <property type="match status" value="1"/>
</dbReference>
<accession>A0A6N9T871</accession>
<keyword evidence="3" id="KW-1003">Cell membrane</keyword>
<reference evidence="11 12" key="1">
    <citation type="submission" date="2020-01" db="EMBL/GenBank/DDBJ databases">
        <title>Jiella pacifica sp. nov.</title>
        <authorList>
            <person name="Xue Z."/>
            <person name="Zhu S."/>
            <person name="Chen J."/>
            <person name="Yang J."/>
        </authorList>
    </citation>
    <scope>NUCLEOTIDE SEQUENCE [LARGE SCALE GENOMIC DNA]</scope>
    <source>
        <strain evidence="11 12">40Bstr34</strain>
    </source>
</reference>
<comment type="caution">
    <text evidence="9">Lacks conserved residue(s) required for the propagation of feature annotation.</text>
</comment>
<keyword evidence="12" id="KW-1185">Reference proteome</keyword>
<evidence type="ECO:0000256" key="9">
    <source>
        <dbReference type="RuleBase" id="RU369079"/>
    </source>
</evidence>
<dbReference type="EMBL" id="JAAAMG010000017">
    <property type="protein sequence ID" value="NDW06435.1"/>
    <property type="molecule type" value="Genomic_DNA"/>
</dbReference>
<keyword evidence="4 9" id="KW-0997">Cell inner membrane</keyword>
<comment type="caution">
    <text evidence="11">The sequence shown here is derived from an EMBL/GenBank/DDBJ whole genome shotgun (WGS) entry which is preliminary data.</text>
</comment>
<feature type="transmembrane region" description="Helical" evidence="9">
    <location>
        <begin position="65"/>
        <end position="86"/>
    </location>
</feature>
<evidence type="ECO:0000256" key="3">
    <source>
        <dbReference type="ARBA" id="ARBA00022475"/>
    </source>
</evidence>
<dbReference type="GO" id="GO:0005886">
    <property type="term" value="C:plasma membrane"/>
    <property type="evidence" value="ECO:0007669"/>
    <property type="project" value="UniProtKB-SubCell"/>
</dbReference>
<proteinExistence type="inferred from homology"/>
<evidence type="ECO:0000256" key="1">
    <source>
        <dbReference type="ARBA" id="ARBA00004429"/>
    </source>
</evidence>
<feature type="transmembrane region" description="Helical" evidence="9">
    <location>
        <begin position="39"/>
        <end position="59"/>
    </location>
</feature>
<comment type="function">
    <text evidence="9">Part of the tripartite ATP-independent periplasmic (TRAP) transport system.</text>
</comment>
<evidence type="ECO:0000313" key="11">
    <source>
        <dbReference type="EMBL" id="NDW06435.1"/>
    </source>
</evidence>
<keyword evidence="7 9" id="KW-0472">Membrane</keyword>
<comment type="subcellular location">
    <subcellularLocation>
        <location evidence="1 9">Cell inner membrane</location>
        <topology evidence="1 9">Multi-pass membrane protein</topology>
    </subcellularLocation>
</comment>
<evidence type="ECO:0000256" key="2">
    <source>
        <dbReference type="ARBA" id="ARBA00022448"/>
    </source>
</evidence>
<evidence type="ECO:0000256" key="7">
    <source>
        <dbReference type="ARBA" id="ARBA00023136"/>
    </source>
</evidence>
<evidence type="ECO:0000256" key="5">
    <source>
        <dbReference type="ARBA" id="ARBA00022692"/>
    </source>
</evidence>
<protein>
    <recommendedName>
        <fullName evidence="9">TRAP transporter small permease protein</fullName>
    </recommendedName>
</protein>
<dbReference type="InterPro" id="IPR055348">
    <property type="entry name" value="DctQ"/>
</dbReference>
<keyword evidence="5 9" id="KW-0812">Transmembrane</keyword>
<sequence length="184" mass="20099">MARSLRRAGLSNLELASSKVAAVEYISLFNRKLGEYGSIAAYFAVFVITVYDVAMRYFFQAPTVWGLELVIAIAAVHYVLAGAYVLGEDKHVRIDVIYQTLPQRAQMVLDVVAIVLSMIFLAVVAYYGAKQALPAIRSGETSGGGWNSHAPMIMKAAIPCGATLMILECISRLKLAVGRLSHEW</sequence>
<comment type="similarity">
    <text evidence="8 9">Belongs to the TRAP transporter small permease family.</text>
</comment>
<feature type="domain" description="Tripartite ATP-independent periplasmic transporters DctQ component" evidence="10">
    <location>
        <begin position="46"/>
        <end position="174"/>
    </location>
</feature>
<evidence type="ECO:0000256" key="6">
    <source>
        <dbReference type="ARBA" id="ARBA00022989"/>
    </source>
</evidence>
<comment type="subunit">
    <text evidence="9">The complex comprises the extracytoplasmic solute receptor protein and the two transmembrane proteins.</text>
</comment>
<dbReference type="RefSeq" id="WP_163464937.1">
    <property type="nucleotide sequence ID" value="NZ_JAAAMG010000017.1"/>
</dbReference>
<evidence type="ECO:0000259" key="10">
    <source>
        <dbReference type="Pfam" id="PF04290"/>
    </source>
</evidence>
<dbReference type="InterPro" id="IPR007387">
    <property type="entry name" value="TRAP_DctQ"/>
</dbReference>
<evidence type="ECO:0000256" key="8">
    <source>
        <dbReference type="ARBA" id="ARBA00038436"/>
    </source>
</evidence>
<evidence type="ECO:0000313" key="12">
    <source>
        <dbReference type="Proteomes" id="UP000469011"/>
    </source>
</evidence>
<dbReference type="GO" id="GO:0022857">
    <property type="term" value="F:transmembrane transporter activity"/>
    <property type="evidence" value="ECO:0007669"/>
    <property type="project" value="UniProtKB-UniRule"/>
</dbReference>